<keyword evidence="9" id="KW-1185">Reference proteome</keyword>
<name>A0A2G2Z209_CAPAN</name>
<dbReference type="InterPro" id="IPR050655">
    <property type="entry name" value="Plant_B3_domain"/>
</dbReference>
<dbReference type="GO" id="GO:0003677">
    <property type="term" value="F:DNA binding"/>
    <property type="evidence" value="ECO:0007669"/>
    <property type="project" value="UniProtKB-KW"/>
</dbReference>
<feature type="compositionally biased region" description="Basic residues" evidence="6">
    <location>
        <begin position="324"/>
        <end position="349"/>
    </location>
</feature>
<dbReference type="STRING" id="4072.A0A2G2Z209"/>
<dbReference type="PANTHER" id="PTHR31920:SF135">
    <property type="entry name" value="B3 DOMAIN-CONTAINING PROTEIN OS03G0621600-RELATED"/>
    <property type="match status" value="1"/>
</dbReference>
<dbReference type="OMA" id="WIGKETH"/>
<feature type="domain" description="TF-B3" evidence="7">
    <location>
        <begin position="106"/>
        <end position="199"/>
    </location>
</feature>
<evidence type="ECO:0000313" key="9">
    <source>
        <dbReference type="Proteomes" id="UP000222542"/>
    </source>
</evidence>
<dbReference type="Proteomes" id="UP000222542">
    <property type="component" value="Unassembled WGS sequence"/>
</dbReference>
<dbReference type="Pfam" id="PF02362">
    <property type="entry name" value="B3"/>
    <property type="match status" value="1"/>
</dbReference>
<protein>
    <recommendedName>
        <fullName evidence="7">TF-B3 domain-containing protein</fullName>
    </recommendedName>
</protein>
<reference evidence="8 9" key="1">
    <citation type="journal article" date="2014" name="Nat. Genet.">
        <title>Genome sequence of the hot pepper provides insights into the evolution of pungency in Capsicum species.</title>
        <authorList>
            <person name="Kim S."/>
            <person name="Park M."/>
            <person name="Yeom S.I."/>
            <person name="Kim Y.M."/>
            <person name="Lee J.M."/>
            <person name="Lee H.A."/>
            <person name="Seo E."/>
            <person name="Choi J."/>
            <person name="Cheong K."/>
            <person name="Kim K.T."/>
            <person name="Jung K."/>
            <person name="Lee G.W."/>
            <person name="Oh S.K."/>
            <person name="Bae C."/>
            <person name="Kim S.B."/>
            <person name="Lee H.Y."/>
            <person name="Kim S.Y."/>
            <person name="Kim M.S."/>
            <person name="Kang B.C."/>
            <person name="Jo Y.D."/>
            <person name="Yang H.B."/>
            <person name="Jeong H.J."/>
            <person name="Kang W.H."/>
            <person name="Kwon J.K."/>
            <person name="Shin C."/>
            <person name="Lim J.Y."/>
            <person name="Park J.H."/>
            <person name="Huh J.H."/>
            <person name="Kim J.S."/>
            <person name="Kim B.D."/>
            <person name="Cohen O."/>
            <person name="Paran I."/>
            <person name="Suh M.C."/>
            <person name="Lee S.B."/>
            <person name="Kim Y.K."/>
            <person name="Shin Y."/>
            <person name="Noh S.J."/>
            <person name="Park J."/>
            <person name="Seo Y.S."/>
            <person name="Kwon S.Y."/>
            <person name="Kim H.A."/>
            <person name="Park J.M."/>
            <person name="Kim H.J."/>
            <person name="Choi S.B."/>
            <person name="Bosland P.W."/>
            <person name="Reeves G."/>
            <person name="Jo S.H."/>
            <person name="Lee B.W."/>
            <person name="Cho H.T."/>
            <person name="Choi H.S."/>
            <person name="Lee M.S."/>
            <person name="Yu Y."/>
            <person name="Do Choi Y."/>
            <person name="Park B.S."/>
            <person name="van Deynze A."/>
            <person name="Ashrafi H."/>
            <person name="Hill T."/>
            <person name="Kim W.T."/>
            <person name="Pai H.S."/>
            <person name="Ahn H.K."/>
            <person name="Yeam I."/>
            <person name="Giovannoni J.J."/>
            <person name="Rose J.K."/>
            <person name="Sorensen I."/>
            <person name="Lee S.J."/>
            <person name="Kim R.W."/>
            <person name="Choi I.Y."/>
            <person name="Choi B.S."/>
            <person name="Lim J.S."/>
            <person name="Lee Y.H."/>
            <person name="Choi D."/>
        </authorList>
    </citation>
    <scope>NUCLEOTIDE SEQUENCE [LARGE SCALE GENOMIC DNA]</scope>
    <source>
        <strain evidence="9">cv. CM334</strain>
    </source>
</reference>
<comment type="subcellular location">
    <subcellularLocation>
        <location evidence="1">Nucleus</location>
    </subcellularLocation>
</comment>
<keyword evidence="4" id="KW-0804">Transcription</keyword>
<dbReference type="Gene3D" id="2.40.330.10">
    <property type="entry name" value="DNA-binding pseudobarrel domain"/>
    <property type="match status" value="1"/>
</dbReference>
<evidence type="ECO:0000256" key="2">
    <source>
        <dbReference type="ARBA" id="ARBA00023015"/>
    </source>
</evidence>
<keyword evidence="5" id="KW-0539">Nucleus</keyword>
<feature type="region of interest" description="Disordered" evidence="6">
    <location>
        <begin position="279"/>
        <end position="349"/>
    </location>
</feature>
<sequence length="440" mass="52077">MLSQHPRIDPKLKGEATAWMFRGRGQESPYNLGSLKSYGVSYTTYQLMDVTRDWWRSFTSYRPLGLPIMTETQGFMTIVEYEAHFHNLSEYSSACIAIEYEKIKKFEKGFDGTYQLATAQTKIPPGFRDYKNGKLPKKVSLRDRLGNMWPIGVTKIGREISFQYGWPKFIKDNKLENEDFLIFGYEENRIFSFKLLGTKRCEKKEDGGLKLGVMDEKKEMNVDHQKSIEPKEKNWASDSSSSSFSDGSDKDFLENEDMDYDQNKKVPCSKCKDVQEEKDDEDEEKFEKEEEDKEETKKATYSKCRHEEEVEYTDCNDDNEERRRREKKLRRRRRRRRRREKKLRRRKRMGGLENLTIRTGWKRATARKVSDLHDIFGTDIFKSGHTTQPKNPYFVAKVQPKRKNQLYVLADVVRDYKLEFPSTMSIRDFAGREFKMKVVN</sequence>
<accession>A0A2G2Z209</accession>
<feature type="region of interest" description="Disordered" evidence="6">
    <location>
        <begin position="220"/>
        <end position="259"/>
    </location>
</feature>
<evidence type="ECO:0000259" key="7">
    <source>
        <dbReference type="PROSITE" id="PS50863"/>
    </source>
</evidence>
<reference evidence="8 9" key="2">
    <citation type="journal article" date="2017" name="Genome Biol.">
        <title>New reference genome sequences of hot pepper reveal the massive evolution of plant disease-resistance genes by retroduplication.</title>
        <authorList>
            <person name="Kim S."/>
            <person name="Park J."/>
            <person name="Yeom S.I."/>
            <person name="Kim Y.M."/>
            <person name="Seo E."/>
            <person name="Kim K.T."/>
            <person name="Kim M.S."/>
            <person name="Lee J.M."/>
            <person name="Cheong K."/>
            <person name="Shin H.S."/>
            <person name="Kim S.B."/>
            <person name="Han K."/>
            <person name="Lee J."/>
            <person name="Park M."/>
            <person name="Lee H.A."/>
            <person name="Lee H.Y."/>
            <person name="Lee Y."/>
            <person name="Oh S."/>
            <person name="Lee J.H."/>
            <person name="Choi E."/>
            <person name="Choi E."/>
            <person name="Lee S.E."/>
            <person name="Jeon J."/>
            <person name="Kim H."/>
            <person name="Choi G."/>
            <person name="Song H."/>
            <person name="Lee J."/>
            <person name="Lee S.C."/>
            <person name="Kwon J.K."/>
            <person name="Lee H.Y."/>
            <person name="Koo N."/>
            <person name="Hong Y."/>
            <person name="Kim R.W."/>
            <person name="Kang W.H."/>
            <person name="Huh J.H."/>
            <person name="Kang B.C."/>
            <person name="Yang T.J."/>
            <person name="Lee Y.H."/>
            <person name="Bennetzen J.L."/>
            <person name="Choi D."/>
        </authorList>
    </citation>
    <scope>NUCLEOTIDE SEQUENCE [LARGE SCALE GENOMIC DNA]</scope>
    <source>
        <strain evidence="9">cv. CM334</strain>
    </source>
</reference>
<gene>
    <name evidence="8" type="ORF">T459_19550</name>
</gene>
<evidence type="ECO:0000313" key="8">
    <source>
        <dbReference type="EMBL" id="PHT76028.1"/>
    </source>
</evidence>
<dbReference type="InterPro" id="IPR003340">
    <property type="entry name" value="B3_DNA-bd"/>
</dbReference>
<feature type="compositionally biased region" description="Acidic residues" evidence="6">
    <location>
        <begin position="309"/>
        <end position="319"/>
    </location>
</feature>
<dbReference type="CDD" id="cd10017">
    <property type="entry name" value="B3_DNA"/>
    <property type="match status" value="1"/>
</dbReference>
<organism evidence="8 9">
    <name type="scientific">Capsicum annuum</name>
    <name type="common">Capsicum pepper</name>
    <dbReference type="NCBI Taxonomy" id="4072"/>
    <lineage>
        <taxon>Eukaryota</taxon>
        <taxon>Viridiplantae</taxon>
        <taxon>Streptophyta</taxon>
        <taxon>Embryophyta</taxon>
        <taxon>Tracheophyta</taxon>
        <taxon>Spermatophyta</taxon>
        <taxon>Magnoliopsida</taxon>
        <taxon>eudicotyledons</taxon>
        <taxon>Gunneridae</taxon>
        <taxon>Pentapetalae</taxon>
        <taxon>asterids</taxon>
        <taxon>lamiids</taxon>
        <taxon>Solanales</taxon>
        <taxon>Solanaceae</taxon>
        <taxon>Solanoideae</taxon>
        <taxon>Capsiceae</taxon>
        <taxon>Capsicum</taxon>
    </lineage>
</organism>
<feature type="compositionally biased region" description="Basic and acidic residues" evidence="6">
    <location>
        <begin position="220"/>
        <end position="235"/>
    </location>
</feature>
<dbReference type="AlphaFoldDB" id="A0A2G2Z209"/>
<dbReference type="GO" id="GO:0005634">
    <property type="term" value="C:nucleus"/>
    <property type="evidence" value="ECO:0007669"/>
    <property type="project" value="UniProtKB-SubCell"/>
</dbReference>
<dbReference type="Gramene" id="PHT76028">
    <property type="protein sequence ID" value="PHT76028"/>
    <property type="gene ID" value="T459_19550"/>
</dbReference>
<evidence type="ECO:0000256" key="4">
    <source>
        <dbReference type="ARBA" id="ARBA00023163"/>
    </source>
</evidence>
<proteinExistence type="predicted"/>
<comment type="caution">
    <text evidence="8">The sequence shown here is derived from an EMBL/GenBank/DDBJ whole genome shotgun (WGS) entry which is preliminary data.</text>
</comment>
<evidence type="ECO:0000256" key="3">
    <source>
        <dbReference type="ARBA" id="ARBA00023125"/>
    </source>
</evidence>
<evidence type="ECO:0000256" key="1">
    <source>
        <dbReference type="ARBA" id="ARBA00004123"/>
    </source>
</evidence>
<evidence type="ECO:0000256" key="5">
    <source>
        <dbReference type="ARBA" id="ARBA00023242"/>
    </source>
</evidence>
<feature type="compositionally biased region" description="Low complexity" evidence="6">
    <location>
        <begin position="237"/>
        <end position="246"/>
    </location>
</feature>
<dbReference type="SUPFAM" id="SSF101936">
    <property type="entry name" value="DNA-binding pseudobarrel domain"/>
    <property type="match status" value="1"/>
</dbReference>
<keyword evidence="3" id="KW-0238">DNA-binding</keyword>
<dbReference type="InterPro" id="IPR015300">
    <property type="entry name" value="DNA-bd_pseudobarrel_sf"/>
</dbReference>
<feature type="compositionally biased region" description="Basic and acidic residues" evidence="6">
    <location>
        <begin position="294"/>
        <end position="308"/>
    </location>
</feature>
<dbReference type="PROSITE" id="PS50863">
    <property type="entry name" value="B3"/>
    <property type="match status" value="1"/>
</dbReference>
<feature type="compositionally biased region" description="Acidic residues" evidence="6">
    <location>
        <begin position="279"/>
        <end position="293"/>
    </location>
</feature>
<keyword evidence="2" id="KW-0805">Transcription regulation</keyword>
<evidence type="ECO:0000256" key="6">
    <source>
        <dbReference type="SAM" id="MobiDB-lite"/>
    </source>
</evidence>
<dbReference type="PANTHER" id="PTHR31920">
    <property type="entry name" value="B3 DOMAIN-CONTAINING"/>
    <property type="match status" value="1"/>
</dbReference>
<dbReference type="EMBL" id="AYRZ02000007">
    <property type="protein sequence ID" value="PHT76028.1"/>
    <property type="molecule type" value="Genomic_DNA"/>
</dbReference>